<dbReference type="InterPro" id="IPR023346">
    <property type="entry name" value="Lysozyme-like_dom_sf"/>
</dbReference>
<feature type="chain" id="PRO_5012574074" evidence="2">
    <location>
        <begin position="24"/>
        <end position="606"/>
    </location>
</feature>
<dbReference type="PROSITE" id="PS00922">
    <property type="entry name" value="TRANSGLYCOSYLASE"/>
    <property type="match status" value="1"/>
</dbReference>
<feature type="domain" description="LysM" evidence="3">
    <location>
        <begin position="474"/>
        <end position="517"/>
    </location>
</feature>
<dbReference type="SUPFAM" id="SSF53955">
    <property type="entry name" value="Lysozyme-like"/>
    <property type="match status" value="1"/>
</dbReference>
<keyword evidence="4" id="KW-0378">Hydrolase</keyword>
<dbReference type="GO" id="GO:0016787">
    <property type="term" value="F:hydrolase activity"/>
    <property type="evidence" value="ECO:0007669"/>
    <property type="project" value="UniProtKB-KW"/>
</dbReference>
<dbReference type="Pfam" id="PF01476">
    <property type="entry name" value="LysM"/>
    <property type="match status" value="3"/>
</dbReference>
<dbReference type="Pfam" id="PF01464">
    <property type="entry name" value="SLT"/>
    <property type="match status" value="1"/>
</dbReference>
<comment type="caution">
    <text evidence="4">The sequence shown here is derived from an EMBL/GenBank/DDBJ whole genome shotgun (WGS) entry which is preliminary data.</text>
</comment>
<gene>
    <name evidence="4" type="ORF">B0T45_10050</name>
</gene>
<feature type="domain" description="LysM" evidence="3">
    <location>
        <begin position="559"/>
        <end position="603"/>
    </location>
</feature>
<dbReference type="PROSITE" id="PS51782">
    <property type="entry name" value="LYSM"/>
    <property type="match status" value="2"/>
</dbReference>
<dbReference type="SUPFAM" id="SSF54106">
    <property type="entry name" value="LysM domain"/>
    <property type="match status" value="2"/>
</dbReference>
<organism evidence="4 5">
    <name type="scientific">Chromobacterium haemolyticum</name>
    <dbReference type="NCBI Taxonomy" id="394935"/>
    <lineage>
        <taxon>Bacteria</taxon>
        <taxon>Pseudomonadati</taxon>
        <taxon>Pseudomonadota</taxon>
        <taxon>Betaproteobacteria</taxon>
        <taxon>Neisseriales</taxon>
        <taxon>Chromobacteriaceae</taxon>
        <taxon>Chromobacterium</taxon>
    </lineage>
</organism>
<dbReference type="GO" id="GO:0016020">
    <property type="term" value="C:membrane"/>
    <property type="evidence" value="ECO:0007669"/>
    <property type="project" value="InterPro"/>
</dbReference>
<dbReference type="InterPro" id="IPR036779">
    <property type="entry name" value="LysM_dom_sf"/>
</dbReference>
<dbReference type="GO" id="GO:0000270">
    <property type="term" value="P:peptidoglycan metabolic process"/>
    <property type="evidence" value="ECO:0007669"/>
    <property type="project" value="InterPro"/>
</dbReference>
<dbReference type="Gene3D" id="3.10.350.10">
    <property type="entry name" value="LysM domain"/>
    <property type="match status" value="2"/>
</dbReference>
<protein>
    <submittedName>
        <fullName evidence="4">Peptidoglycan N-acetylmuramoylhydrolase</fullName>
    </submittedName>
</protein>
<sequence>MNRFTPLALSLSFVFLFASAAHADGAFRQSVGVDEGLAAGLDMMLLNSSLLRNGDNVWERAREGFQLPEVNAEIVRRQERFYASKPEYFRRTLDRSRKYLFHIMNEVERRGMPTELALLPLVESAFVPTAKSHVGASGLWQFMPATGRHYGLEQTWWYDGRRDVMEATRAALDYLENLYGQFGDWNIALAAYNWGEGNVSRAIARLQASGQEVTYENIRMPNETRNYAPKLLAVRNILNDPAKFGVRLDKFPNKPYFVAVSTGKHMNIDIAAKLAGMSISEFKELNPAFNLPVYAHKNGRQMLIPAAKADKFQANLAKWDKPLLTWEVYTPPADANVSLIASEHGMSAGQLMSANNLSSTSLKAGQPVLVAMSKDQRDIRPLDATDTALPESGDSATLLAQAETPPRAAPAVMVASTQAVQPSTPVAQAQAPQASALPATALAAAPETTPTQAKAVLVATAPAATAAAVADADGNYTVAAGDTLYSIARRFNLGLDDLKAANQLDSNTVLVGQVLNVNKTMDKSVTLLADNRASQAQQDALLKVSSLQINQRATGSVPAEYVVQRGDTLFSIARRFGVNHNDIQRWNDSRQLTRLQPGQKVRIQGL</sequence>
<dbReference type="AlphaFoldDB" id="A0A1W0D158"/>
<evidence type="ECO:0000256" key="2">
    <source>
        <dbReference type="SAM" id="SignalP"/>
    </source>
</evidence>
<dbReference type="CDD" id="cd00118">
    <property type="entry name" value="LysM"/>
    <property type="match status" value="2"/>
</dbReference>
<reference evidence="4 5" key="1">
    <citation type="submission" date="2017-02" db="EMBL/GenBank/DDBJ databases">
        <title>Chromobacterium haemolyticum H5244.</title>
        <authorList>
            <person name="Gulvik C.A."/>
        </authorList>
    </citation>
    <scope>NUCLEOTIDE SEQUENCE [LARGE SCALE GENOMIC DNA]</scope>
    <source>
        <strain evidence="4 5">H5244</strain>
    </source>
</reference>
<dbReference type="PANTHER" id="PTHR33734">
    <property type="entry name" value="LYSM DOMAIN-CONTAINING GPI-ANCHORED PROTEIN 2"/>
    <property type="match status" value="1"/>
</dbReference>
<name>A0A1W0D158_9NEIS</name>
<evidence type="ECO:0000256" key="1">
    <source>
        <dbReference type="ARBA" id="ARBA00007734"/>
    </source>
</evidence>
<evidence type="ECO:0000313" key="4">
    <source>
        <dbReference type="EMBL" id="OQS40724.1"/>
    </source>
</evidence>
<accession>A0A1W0D158</accession>
<dbReference type="InterPro" id="IPR018392">
    <property type="entry name" value="LysM"/>
</dbReference>
<dbReference type="InterPro" id="IPR008258">
    <property type="entry name" value="Transglycosylase_SLT_dom_1"/>
</dbReference>
<dbReference type="Gene3D" id="1.10.530.10">
    <property type="match status" value="1"/>
</dbReference>
<dbReference type="RefSeq" id="WP_081555396.1">
    <property type="nucleotide sequence ID" value="NZ_LXRL01000011.1"/>
</dbReference>
<evidence type="ECO:0000259" key="3">
    <source>
        <dbReference type="PROSITE" id="PS51782"/>
    </source>
</evidence>
<dbReference type="InterPro" id="IPR000189">
    <property type="entry name" value="Transglyc_AS"/>
</dbReference>
<dbReference type="CDD" id="cd16894">
    <property type="entry name" value="MltD-like"/>
    <property type="match status" value="1"/>
</dbReference>
<keyword evidence="2" id="KW-0732">Signal</keyword>
<dbReference type="SMART" id="SM00257">
    <property type="entry name" value="LysM"/>
    <property type="match status" value="3"/>
</dbReference>
<dbReference type="PANTHER" id="PTHR33734:SF22">
    <property type="entry name" value="MEMBRANE-BOUND LYTIC MUREIN TRANSGLYCOSYLASE D"/>
    <property type="match status" value="1"/>
</dbReference>
<feature type="signal peptide" evidence="2">
    <location>
        <begin position="1"/>
        <end position="23"/>
    </location>
</feature>
<comment type="similarity">
    <text evidence="1">Belongs to the transglycosylase Slt family.</text>
</comment>
<dbReference type="Proteomes" id="UP000192721">
    <property type="component" value="Unassembled WGS sequence"/>
</dbReference>
<proteinExistence type="inferred from homology"/>
<dbReference type="GO" id="GO:0008932">
    <property type="term" value="F:lytic endotransglycosylase activity"/>
    <property type="evidence" value="ECO:0007669"/>
    <property type="project" value="TreeGrafter"/>
</dbReference>
<evidence type="ECO:0000313" key="5">
    <source>
        <dbReference type="Proteomes" id="UP000192721"/>
    </source>
</evidence>
<dbReference type="EMBL" id="MUKV01000010">
    <property type="protein sequence ID" value="OQS40724.1"/>
    <property type="molecule type" value="Genomic_DNA"/>
</dbReference>